<feature type="compositionally biased region" description="Basic and acidic residues" evidence="1">
    <location>
        <begin position="271"/>
        <end position="281"/>
    </location>
</feature>
<name>A0ABP5B117_9ACTN</name>
<dbReference type="EMBL" id="BAAAMY010000007">
    <property type="protein sequence ID" value="GAA1925326.1"/>
    <property type="molecule type" value="Genomic_DNA"/>
</dbReference>
<dbReference type="InterPro" id="IPR018392">
    <property type="entry name" value="LysM"/>
</dbReference>
<dbReference type="InterPro" id="IPR036779">
    <property type="entry name" value="LysM_dom_sf"/>
</dbReference>
<sequence>MAHRPREAVRDAPASALRCLLVWLTCGAAAAGAARALGHDLAAAAATVGDGRLGTVPLEVLLSWTASVAALVALAWGWLVTGLVALGAARGRRSRVRGCPEALRRLVLGACGAGVAVGVLGGLVGPAVADSPPAPVPLGGVLSDGDPGSVPAGPVARPDLDGLPLPDRSPGPGHRASDDRPGPPDRPAEPAPPGAGPPAPPGGSWHRVAPGDSLWAIAESDLRAAGLPAHDAAVDRRWHAVHAANRDRLDDPDLIHPGQRLRLPGPAPTDPPDHHPGAPRP</sequence>
<feature type="domain" description="LysM" evidence="3">
    <location>
        <begin position="204"/>
        <end position="263"/>
    </location>
</feature>
<evidence type="ECO:0000256" key="1">
    <source>
        <dbReference type="SAM" id="MobiDB-lite"/>
    </source>
</evidence>
<proteinExistence type="predicted"/>
<evidence type="ECO:0000259" key="3">
    <source>
        <dbReference type="PROSITE" id="PS51782"/>
    </source>
</evidence>
<keyword evidence="2" id="KW-0472">Membrane</keyword>
<dbReference type="Proteomes" id="UP001501612">
    <property type="component" value="Unassembled WGS sequence"/>
</dbReference>
<reference evidence="5" key="1">
    <citation type="journal article" date="2019" name="Int. J. Syst. Evol. Microbiol.">
        <title>The Global Catalogue of Microorganisms (GCM) 10K type strain sequencing project: providing services to taxonomists for standard genome sequencing and annotation.</title>
        <authorList>
            <consortium name="The Broad Institute Genomics Platform"/>
            <consortium name="The Broad Institute Genome Sequencing Center for Infectious Disease"/>
            <person name="Wu L."/>
            <person name="Ma J."/>
        </authorList>
    </citation>
    <scope>NUCLEOTIDE SEQUENCE [LARGE SCALE GENOMIC DNA]</scope>
    <source>
        <strain evidence="5">JCM 14046</strain>
    </source>
</reference>
<dbReference type="Gene3D" id="3.10.350.10">
    <property type="entry name" value="LysM domain"/>
    <property type="match status" value="1"/>
</dbReference>
<evidence type="ECO:0000256" key="2">
    <source>
        <dbReference type="SAM" id="Phobius"/>
    </source>
</evidence>
<feature type="compositionally biased region" description="Basic and acidic residues" evidence="1">
    <location>
        <begin position="175"/>
        <end position="188"/>
    </location>
</feature>
<keyword evidence="2" id="KW-0812">Transmembrane</keyword>
<feature type="compositionally biased region" description="Pro residues" evidence="1">
    <location>
        <begin position="189"/>
        <end position="201"/>
    </location>
</feature>
<feature type="transmembrane region" description="Helical" evidence="2">
    <location>
        <begin position="62"/>
        <end position="86"/>
    </location>
</feature>
<comment type="caution">
    <text evidence="4">The sequence shown here is derived from an EMBL/GenBank/DDBJ whole genome shotgun (WGS) entry which is preliminary data.</text>
</comment>
<dbReference type="Pfam" id="PF01476">
    <property type="entry name" value="LysM"/>
    <property type="match status" value="2"/>
</dbReference>
<gene>
    <name evidence="4" type="ORF">GCM10009737_28860</name>
</gene>
<accession>A0ABP5B117</accession>
<dbReference type="PROSITE" id="PS51782">
    <property type="entry name" value="LYSM"/>
    <property type="match status" value="1"/>
</dbReference>
<feature type="transmembrane region" description="Helical" evidence="2">
    <location>
        <begin position="106"/>
        <end position="128"/>
    </location>
</feature>
<protein>
    <recommendedName>
        <fullName evidence="3">LysM domain-containing protein</fullName>
    </recommendedName>
</protein>
<evidence type="ECO:0000313" key="4">
    <source>
        <dbReference type="EMBL" id="GAA1925326.1"/>
    </source>
</evidence>
<feature type="compositionally biased region" description="Basic and acidic residues" evidence="1">
    <location>
        <begin position="244"/>
        <end position="254"/>
    </location>
</feature>
<keyword evidence="5" id="KW-1185">Reference proteome</keyword>
<organism evidence="4 5">
    <name type="scientific">Nocardioides lentus</name>
    <dbReference type="NCBI Taxonomy" id="338077"/>
    <lineage>
        <taxon>Bacteria</taxon>
        <taxon>Bacillati</taxon>
        <taxon>Actinomycetota</taxon>
        <taxon>Actinomycetes</taxon>
        <taxon>Propionibacteriales</taxon>
        <taxon>Nocardioidaceae</taxon>
        <taxon>Nocardioides</taxon>
    </lineage>
</organism>
<evidence type="ECO:0000313" key="5">
    <source>
        <dbReference type="Proteomes" id="UP001501612"/>
    </source>
</evidence>
<dbReference type="RefSeq" id="WP_344008271.1">
    <property type="nucleotide sequence ID" value="NZ_BAAAMY010000007.1"/>
</dbReference>
<keyword evidence="2" id="KW-1133">Transmembrane helix</keyword>
<feature type="region of interest" description="Disordered" evidence="1">
    <location>
        <begin position="244"/>
        <end position="281"/>
    </location>
</feature>
<feature type="region of interest" description="Disordered" evidence="1">
    <location>
        <begin position="138"/>
        <end position="208"/>
    </location>
</feature>
<dbReference type="CDD" id="cd00118">
    <property type="entry name" value="LysM"/>
    <property type="match status" value="1"/>
</dbReference>